<evidence type="ECO:0000259" key="4">
    <source>
        <dbReference type="PROSITE" id="PS50102"/>
    </source>
</evidence>
<dbReference type="GO" id="GO:0005634">
    <property type="term" value="C:nucleus"/>
    <property type="evidence" value="ECO:0007669"/>
    <property type="project" value="TreeGrafter"/>
</dbReference>
<evidence type="ECO:0000256" key="3">
    <source>
        <dbReference type="SAM" id="MobiDB-lite"/>
    </source>
</evidence>
<dbReference type="InterPro" id="IPR012677">
    <property type="entry name" value="Nucleotide-bd_a/b_plait_sf"/>
</dbReference>
<feature type="region of interest" description="Disordered" evidence="3">
    <location>
        <begin position="1"/>
        <end position="114"/>
    </location>
</feature>
<dbReference type="PANTHER" id="PTHR48025:SF25">
    <property type="entry name" value="RNA-BINDING PROTEIN 14"/>
    <property type="match status" value="1"/>
</dbReference>
<keyword evidence="6" id="KW-1185">Reference proteome</keyword>
<evidence type="ECO:0000256" key="2">
    <source>
        <dbReference type="PROSITE-ProRule" id="PRU00176"/>
    </source>
</evidence>
<evidence type="ECO:0000313" key="6">
    <source>
        <dbReference type="Proteomes" id="UP001474421"/>
    </source>
</evidence>
<dbReference type="PROSITE" id="PS50102">
    <property type="entry name" value="RRM"/>
    <property type="match status" value="1"/>
</dbReference>
<reference evidence="5 6" key="1">
    <citation type="journal article" date="2024" name="Proc. Natl. Acad. Sci. U.S.A.">
        <title>The genetic regulatory architecture and epigenomic basis for age-related changes in rattlesnake venom.</title>
        <authorList>
            <person name="Hogan M.P."/>
            <person name="Holding M.L."/>
            <person name="Nystrom G.S."/>
            <person name="Colston T.J."/>
            <person name="Bartlett D.A."/>
            <person name="Mason A.J."/>
            <person name="Ellsworth S.A."/>
            <person name="Rautsaw R.M."/>
            <person name="Lawrence K.C."/>
            <person name="Strickland J.L."/>
            <person name="He B."/>
            <person name="Fraser P."/>
            <person name="Margres M.J."/>
            <person name="Gilbert D.M."/>
            <person name="Gibbs H.L."/>
            <person name="Parkinson C.L."/>
            <person name="Rokyta D.R."/>
        </authorList>
    </citation>
    <scope>NUCLEOTIDE SEQUENCE [LARGE SCALE GENOMIC DNA]</scope>
    <source>
        <strain evidence="5">DRR0105</strain>
    </source>
</reference>
<feature type="region of interest" description="Disordered" evidence="3">
    <location>
        <begin position="338"/>
        <end position="359"/>
    </location>
</feature>
<dbReference type="SUPFAM" id="SSF54928">
    <property type="entry name" value="RNA-binding domain, RBD"/>
    <property type="match status" value="1"/>
</dbReference>
<dbReference type="InterPro" id="IPR050502">
    <property type="entry name" value="Euk_RNA-bind_prot"/>
</dbReference>
<feature type="domain" description="RRM" evidence="4">
    <location>
        <begin position="172"/>
        <end position="229"/>
    </location>
</feature>
<dbReference type="GO" id="GO:0003729">
    <property type="term" value="F:mRNA binding"/>
    <property type="evidence" value="ECO:0007669"/>
    <property type="project" value="TreeGrafter"/>
</dbReference>
<evidence type="ECO:0000313" key="5">
    <source>
        <dbReference type="EMBL" id="KAK9395723.1"/>
    </source>
</evidence>
<feature type="region of interest" description="Disordered" evidence="3">
    <location>
        <begin position="371"/>
        <end position="440"/>
    </location>
</feature>
<dbReference type="Gene3D" id="3.30.70.330">
    <property type="match status" value="2"/>
</dbReference>
<dbReference type="EMBL" id="JAOTOJ010000009">
    <property type="protein sequence ID" value="KAK9395723.1"/>
    <property type="molecule type" value="Genomic_DNA"/>
</dbReference>
<dbReference type="AlphaFoldDB" id="A0AAW1B157"/>
<sequence length="440" mass="46528">MIKLNCSGTSEFKQTRTCNSGRKQTQTAAGGAQPSHDRPGQRRHGPRPVPPQRRRGCEADAQPPVWRFRGEVAAQPSPASDPTGRGGLASVARPLPHPLPRSLGASSPARSQEAEGLLPEGGRISLVGAILWVRVVWLLSFSPGLLGTGGPGAAGCGGVRGRRARGGASRVELRNLFEAAVPGVVVKVALMKQFTFIHLHDEAAAEHAIQKLNGHLLHCHRVVVEFSRPRPTHTVKTFVGNVSATCTSGELCVLFQEFGPVIECHIVKGVGGDKGRTMLLPTAHAAPTPHAAMEPGNRQRHPSRQNRAVGCRLRPSLPPSLCIPTTCHSQSEKATAAAKTTRLWGGGSPVANKPPGKPPLMDTCCRRPVKAAAASGTAEQRGRKPAKPVAIGKSAEQRGQLLPITKGRRRSPTAEERAGMSSRSREGLEDAGTVTPNLGN</sequence>
<dbReference type="InterPro" id="IPR000504">
    <property type="entry name" value="RRM_dom"/>
</dbReference>
<proteinExistence type="predicted"/>
<keyword evidence="1 2" id="KW-0694">RNA-binding</keyword>
<accession>A0AAW1B157</accession>
<organism evidence="5 6">
    <name type="scientific">Crotalus adamanteus</name>
    <name type="common">Eastern diamondback rattlesnake</name>
    <dbReference type="NCBI Taxonomy" id="8729"/>
    <lineage>
        <taxon>Eukaryota</taxon>
        <taxon>Metazoa</taxon>
        <taxon>Chordata</taxon>
        <taxon>Craniata</taxon>
        <taxon>Vertebrata</taxon>
        <taxon>Euteleostomi</taxon>
        <taxon>Lepidosauria</taxon>
        <taxon>Squamata</taxon>
        <taxon>Bifurcata</taxon>
        <taxon>Unidentata</taxon>
        <taxon>Episquamata</taxon>
        <taxon>Toxicofera</taxon>
        <taxon>Serpentes</taxon>
        <taxon>Colubroidea</taxon>
        <taxon>Viperidae</taxon>
        <taxon>Crotalinae</taxon>
        <taxon>Crotalus</taxon>
    </lineage>
</organism>
<dbReference type="InterPro" id="IPR035979">
    <property type="entry name" value="RBD_domain_sf"/>
</dbReference>
<protein>
    <submittedName>
        <fullName evidence="5">RNA-binding protein 14-like</fullName>
    </submittedName>
</protein>
<dbReference type="Proteomes" id="UP001474421">
    <property type="component" value="Unassembled WGS sequence"/>
</dbReference>
<evidence type="ECO:0000256" key="1">
    <source>
        <dbReference type="ARBA" id="ARBA00022884"/>
    </source>
</evidence>
<feature type="compositionally biased region" description="Polar residues" evidence="3">
    <location>
        <begin position="1"/>
        <end position="28"/>
    </location>
</feature>
<dbReference type="PANTHER" id="PTHR48025">
    <property type="entry name" value="OS02G0815200 PROTEIN"/>
    <property type="match status" value="1"/>
</dbReference>
<comment type="caution">
    <text evidence="5">The sequence shown here is derived from an EMBL/GenBank/DDBJ whole genome shotgun (WGS) entry which is preliminary data.</text>
</comment>
<name>A0AAW1B157_CROAD</name>
<gene>
    <name evidence="5" type="ORF">NXF25_019084</name>
</gene>
<feature type="compositionally biased region" description="Basic and acidic residues" evidence="3">
    <location>
        <begin position="412"/>
        <end position="428"/>
    </location>
</feature>